<dbReference type="EMBL" id="CAJNOT010006325">
    <property type="protein sequence ID" value="CAF1487268.1"/>
    <property type="molecule type" value="Genomic_DNA"/>
</dbReference>
<proteinExistence type="predicted"/>
<comment type="caution">
    <text evidence="2">The sequence shown here is derived from an EMBL/GenBank/DDBJ whole genome shotgun (WGS) entry which is preliminary data.</text>
</comment>
<evidence type="ECO:0000313" key="2">
    <source>
        <dbReference type="EMBL" id="CAF1487268.1"/>
    </source>
</evidence>
<reference evidence="2" key="1">
    <citation type="submission" date="2021-02" db="EMBL/GenBank/DDBJ databases">
        <authorList>
            <person name="Nowell W R."/>
        </authorList>
    </citation>
    <scope>NUCLEOTIDE SEQUENCE</scope>
</reference>
<protein>
    <submittedName>
        <fullName evidence="2">Uncharacterized protein</fullName>
    </submittedName>
</protein>
<sequence>MENNNKKGYITETIDEETLASRRSRKAKSSLLSIKTNETL</sequence>
<dbReference type="Proteomes" id="UP000663864">
    <property type="component" value="Unassembled WGS sequence"/>
</dbReference>
<name>A0A815S8R5_9BILA</name>
<gene>
    <name evidence="2" type="ORF">ZHD862_LOCUS36838</name>
</gene>
<feature type="non-terminal residue" evidence="2">
    <location>
        <position position="40"/>
    </location>
</feature>
<feature type="region of interest" description="Disordered" evidence="1">
    <location>
        <begin position="19"/>
        <end position="40"/>
    </location>
</feature>
<evidence type="ECO:0000256" key="1">
    <source>
        <dbReference type="SAM" id="MobiDB-lite"/>
    </source>
</evidence>
<dbReference type="AlphaFoldDB" id="A0A815S8R5"/>
<evidence type="ECO:0000313" key="3">
    <source>
        <dbReference type="Proteomes" id="UP000663864"/>
    </source>
</evidence>
<organism evidence="2 3">
    <name type="scientific">Rotaria sordida</name>
    <dbReference type="NCBI Taxonomy" id="392033"/>
    <lineage>
        <taxon>Eukaryota</taxon>
        <taxon>Metazoa</taxon>
        <taxon>Spiralia</taxon>
        <taxon>Gnathifera</taxon>
        <taxon>Rotifera</taxon>
        <taxon>Eurotatoria</taxon>
        <taxon>Bdelloidea</taxon>
        <taxon>Philodinida</taxon>
        <taxon>Philodinidae</taxon>
        <taxon>Rotaria</taxon>
    </lineage>
</organism>
<accession>A0A815S8R5</accession>